<feature type="coiled-coil region" evidence="4">
    <location>
        <begin position="684"/>
        <end position="764"/>
    </location>
</feature>
<dbReference type="HOGENOM" id="CLU_004785_2_0_9"/>
<reference evidence="6 7" key="2">
    <citation type="submission" date="2009-02" db="EMBL/GenBank/DDBJ databases">
        <title>Draft genome sequence of Clostridium methylpentosum (DSM 5476).</title>
        <authorList>
            <person name="Sudarsanam P."/>
            <person name="Ley R."/>
            <person name="Guruge J."/>
            <person name="Turnbaugh P.J."/>
            <person name="Mahowald M."/>
            <person name="Liep D."/>
            <person name="Gordon J."/>
        </authorList>
    </citation>
    <scope>NUCLEOTIDE SEQUENCE [LARGE SCALE GENOMIC DNA]</scope>
    <source>
        <strain evidence="6 7">DSM 5476</strain>
    </source>
</reference>
<feature type="coiled-coil region" evidence="4">
    <location>
        <begin position="361"/>
        <end position="451"/>
    </location>
</feature>
<evidence type="ECO:0000256" key="1">
    <source>
        <dbReference type="ARBA" id="ARBA00006930"/>
    </source>
</evidence>
<feature type="coiled-coil region" evidence="4">
    <location>
        <begin position="501"/>
        <end position="528"/>
    </location>
</feature>
<accession>C0EE11</accession>
<proteinExistence type="inferred from homology"/>
<dbReference type="InterPro" id="IPR038734">
    <property type="entry name" value="YhaN_AAA"/>
</dbReference>
<organism evidence="6 7">
    <name type="scientific">[Clostridium] methylpentosum DSM 5476</name>
    <dbReference type="NCBI Taxonomy" id="537013"/>
    <lineage>
        <taxon>Bacteria</taxon>
        <taxon>Bacillati</taxon>
        <taxon>Bacillota</taxon>
        <taxon>Clostridia</taxon>
        <taxon>Eubacteriales</taxon>
        <taxon>Oscillospiraceae</taxon>
        <taxon>Oscillospiraceae incertae sedis</taxon>
    </lineage>
</organism>
<dbReference type="Pfam" id="PF13514">
    <property type="entry name" value="AAA_27"/>
    <property type="match status" value="1"/>
</dbReference>
<evidence type="ECO:0000313" key="7">
    <source>
        <dbReference type="Proteomes" id="UP000003340"/>
    </source>
</evidence>
<feature type="coiled-coil region" evidence="4">
    <location>
        <begin position="598"/>
        <end position="660"/>
    </location>
</feature>
<gene>
    <name evidence="6" type="ORF">CLOSTMETH_02090</name>
</gene>
<dbReference type="Gene3D" id="3.40.50.300">
    <property type="entry name" value="P-loop containing nucleotide triphosphate hydrolases"/>
    <property type="match status" value="2"/>
</dbReference>
<dbReference type="STRING" id="537013.CLOSTMETH_02090"/>
<dbReference type="Pfam" id="PF13558">
    <property type="entry name" value="SbcC_Walker_B"/>
    <property type="match status" value="1"/>
</dbReference>
<evidence type="ECO:0000313" key="6">
    <source>
        <dbReference type="EMBL" id="EEG30359.1"/>
    </source>
</evidence>
<reference evidence="6 7" key="1">
    <citation type="submission" date="2009-01" db="EMBL/GenBank/DDBJ databases">
        <authorList>
            <person name="Fulton L."/>
            <person name="Clifton S."/>
            <person name="Fulton B."/>
            <person name="Xu J."/>
            <person name="Minx P."/>
            <person name="Pepin K.H."/>
            <person name="Johnson M."/>
            <person name="Bhonagiri V."/>
            <person name="Nash W.E."/>
            <person name="Mardis E.R."/>
            <person name="Wilson R.K."/>
        </authorList>
    </citation>
    <scope>NUCLEOTIDE SEQUENCE [LARGE SCALE GENOMIC DNA]</scope>
    <source>
        <strain evidence="6 7">DSM 5476</strain>
    </source>
</reference>
<comment type="caution">
    <text evidence="6">The sequence shown here is derived from an EMBL/GenBank/DDBJ whole genome shotgun (WGS) entry which is preliminary data.</text>
</comment>
<dbReference type="InterPro" id="IPR027417">
    <property type="entry name" value="P-loop_NTPase"/>
</dbReference>
<dbReference type="PANTHER" id="PTHR32114">
    <property type="entry name" value="ABC TRANSPORTER ABCH.3"/>
    <property type="match status" value="1"/>
</dbReference>
<dbReference type="SUPFAM" id="SSF52540">
    <property type="entry name" value="P-loop containing nucleoside triphosphate hydrolases"/>
    <property type="match status" value="1"/>
</dbReference>
<comment type="subunit">
    <text evidence="2">Heterodimer of SbcC and SbcD.</text>
</comment>
<evidence type="ECO:0000259" key="5">
    <source>
        <dbReference type="Pfam" id="PF13514"/>
    </source>
</evidence>
<evidence type="ECO:0000256" key="2">
    <source>
        <dbReference type="ARBA" id="ARBA00011322"/>
    </source>
</evidence>
<keyword evidence="7" id="KW-1185">Reference proteome</keyword>
<dbReference type="EMBL" id="ACEC01000066">
    <property type="protein sequence ID" value="EEG30359.1"/>
    <property type="molecule type" value="Genomic_DNA"/>
</dbReference>
<sequence>MKLLSLKLSAFGPFKTEQQLDFSCLEGADIFLISGDTGAGKTTIFDAVCFALYGETSGGRKNTRTLKSDFAPPSQQCFVELTFESNGRVYRIQRSPEQLKPKRGGDYTTVSHKAELLLPDGKAVTNLKQIKELIETEIIGLDCGNFSKIVMLPQGQFQKLLTEKSSDKTATFREIFGTEIFQKLTGKLFERTRTTEQQNQTLLAQNKRLLADILTDSPGLLQQQASDCPDFTKVARLLSEQNSADTNRLKELEGEAARISRLELSLQTACAEAEQLKQDFARREELQLQLDALHAEQPRIEQLTVLCQKLRQAEELLPLEESTLQLIERVEQLDEEHRKTLALRQTQTERLENLLPSYQALEQLRYKEDSLKEQIRELLRAEEQKAGIAAAQKQLDHLDQRIKQASREIEACEQRLALDLLQQQLGEFKQLDALQTESEQLAKSLSDAEKAYQRACTHFFEEQAWTMAENLQEGEKCPVCGSVHHPQKASPPTEGITQAKVQQYQAKRDRLVEQAARLKQKQSQLVNQLAPLDRTELTQRHAELTSRFEGGGLPSGDCSEQIRLLTAQREEDALACEQLKGQIAATRRGLFDSSPGLIERLNREQGALSAQIKQTERDYQNCRQELSSLEGRLSEQQSRAAQLRQDAAEAQERFDAALSQSGLDQEYPQLKHRVSERPPAEQEIAEHTARFQEAALLLQSLEQRLAGKELPDLESLCRQLDETSSKRVAIQKQKDALSQKLAVNRLQEQNLLHNRRKSEQLEQEYRMTKRLTDLARGGVKRMSLEKFVLASYFDEIIAFANLRLSRMSGSRYRMSRITRADSDGLDIEVFDNYTGRMRHVSTLSGGETFLASLSLSLGLADVVSQHAGGIQLSTMLIDEGFGSLDSEALNLAIDCLTSLQNGGRLVGIISHVPELRERIQAKLIISKGNAGSSAQFFLQ</sequence>
<evidence type="ECO:0000256" key="3">
    <source>
        <dbReference type="ARBA" id="ARBA00013368"/>
    </source>
</evidence>
<protein>
    <recommendedName>
        <fullName evidence="3">Nuclease SbcCD subunit C</fullName>
    </recommendedName>
</protein>
<comment type="similarity">
    <text evidence="1">Belongs to the SMC family. SbcC subfamily.</text>
</comment>
<dbReference type="Proteomes" id="UP000003340">
    <property type="component" value="Unassembled WGS sequence"/>
</dbReference>
<dbReference type="eggNOG" id="COG0419">
    <property type="taxonomic scope" value="Bacteria"/>
</dbReference>
<feature type="coiled-coil region" evidence="4">
    <location>
        <begin position="235"/>
        <end position="296"/>
    </location>
</feature>
<keyword evidence="4" id="KW-0175">Coiled coil</keyword>
<dbReference type="AlphaFoldDB" id="C0EE11"/>
<name>C0EE11_9FIRM</name>
<dbReference type="PANTHER" id="PTHR32114:SF2">
    <property type="entry name" value="ABC TRANSPORTER ABCH.3"/>
    <property type="match status" value="1"/>
</dbReference>
<feature type="domain" description="YhaN AAA" evidence="5">
    <location>
        <begin position="1"/>
        <end position="103"/>
    </location>
</feature>
<evidence type="ECO:0000256" key="4">
    <source>
        <dbReference type="SAM" id="Coils"/>
    </source>
</evidence>